<accession>A0ABS6H5T1</accession>
<evidence type="ECO:0000313" key="1">
    <source>
        <dbReference type="EMBL" id="MBU8544042.1"/>
    </source>
</evidence>
<protein>
    <submittedName>
        <fullName evidence="1">Uncharacterized protein</fullName>
    </submittedName>
</protein>
<name>A0ABS6H5T1_9PROT</name>
<organism evidence="1 2">
    <name type="scientific">Falsiroseomonas oleicola</name>
    <dbReference type="NCBI Taxonomy" id="2801474"/>
    <lineage>
        <taxon>Bacteria</taxon>
        <taxon>Pseudomonadati</taxon>
        <taxon>Pseudomonadota</taxon>
        <taxon>Alphaproteobacteria</taxon>
        <taxon>Acetobacterales</taxon>
        <taxon>Roseomonadaceae</taxon>
        <taxon>Falsiroseomonas</taxon>
    </lineage>
</organism>
<sequence length="191" mass="20526">MSLTAVALCSRALLRLGAQPVASLDEGTAEAEVAANLYAPTRDTLLSAHPWSFATAQTGLPRLAAVPPADMAHAFQLPAGFLRALSAGSGGRGRGMPYRLHEDRLHADATSVTLTYIFRPDESAFPPFFAQALVARLAAEFCLPLTESASRAEMLFRLAEGELRSARLIDSQQDTPRAIEHFPLVDVRGRA</sequence>
<evidence type="ECO:0000313" key="2">
    <source>
        <dbReference type="Proteomes" id="UP000689967"/>
    </source>
</evidence>
<gene>
    <name evidence="1" type="ORF">JJQ90_10020</name>
</gene>
<dbReference type="EMBL" id="JAERQM010000002">
    <property type="protein sequence ID" value="MBU8544042.1"/>
    <property type="molecule type" value="Genomic_DNA"/>
</dbReference>
<keyword evidence="2" id="KW-1185">Reference proteome</keyword>
<dbReference type="Proteomes" id="UP000689967">
    <property type="component" value="Unassembled WGS sequence"/>
</dbReference>
<proteinExistence type="predicted"/>
<dbReference type="RefSeq" id="WP_216874859.1">
    <property type="nucleotide sequence ID" value="NZ_JAERQM010000002.1"/>
</dbReference>
<reference evidence="1 2" key="1">
    <citation type="submission" date="2021-01" db="EMBL/GenBank/DDBJ databases">
        <title>Roseomonas sp. nov, a bacterium isolated from an oil production mixture in Yumen Oilfield.</title>
        <authorList>
            <person name="Wu D."/>
        </authorList>
    </citation>
    <scope>NUCLEOTIDE SEQUENCE [LARGE SCALE GENOMIC DNA]</scope>
    <source>
        <strain evidence="1 2">ROY-5-3</strain>
    </source>
</reference>
<comment type="caution">
    <text evidence="1">The sequence shown here is derived from an EMBL/GenBank/DDBJ whole genome shotgun (WGS) entry which is preliminary data.</text>
</comment>